<dbReference type="AlphaFoldDB" id="A0A0F4PUS2"/>
<evidence type="ECO:0000256" key="3">
    <source>
        <dbReference type="HAMAP-Rule" id="MF_01058"/>
    </source>
</evidence>
<dbReference type="EMBL" id="JXXZ01000010">
    <property type="protein sequence ID" value="KJY98793.1"/>
    <property type="molecule type" value="Genomic_DNA"/>
</dbReference>
<dbReference type="eggNOG" id="COG3078">
    <property type="taxonomic scope" value="Bacteria"/>
</dbReference>
<feature type="compositionally biased region" description="Basic and acidic residues" evidence="4">
    <location>
        <begin position="18"/>
        <end position="32"/>
    </location>
</feature>
<sequence length="191" mass="21776">MTRKKKSRKVINNGTARLSKDKLRELRAMKEQRSKKKKKGAEPGNRNSQLLKVEGSESSESGKTDKRVGSKKPVSLTPQAPRQSKPESKPRRNLQPQATLRQAHEPELSPQQELAQIEADERLLALIERHDQGEVLTGKDAKYFNAKVARHEQLCEILGIDDEDYADDEDLLDSYMNDSLADEWLDEEDKK</sequence>
<dbReference type="InterPro" id="IPR007336">
    <property type="entry name" value="YihI"/>
</dbReference>
<evidence type="ECO:0000313" key="6">
    <source>
        <dbReference type="Proteomes" id="UP000033664"/>
    </source>
</evidence>
<dbReference type="RefSeq" id="WP_045980443.1">
    <property type="nucleotide sequence ID" value="NZ_JXXY01000018.1"/>
</dbReference>
<accession>A0A0F4PUS2</accession>
<comment type="similarity">
    <text evidence="3">Belongs to the YihI family.</text>
</comment>
<dbReference type="NCBIfam" id="NF003560">
    <property type="entry name" value="PRK05244.1-1"/>
    <property type="match status" value="1"/>
</dbReference>
<evidence type="ECO:0000313" key="5">
    <source>
        <dbReference type="EMBL" id="KJY98793.1"/>
    </source>
</evidence>
<dbReference type="PATRIC" id="fig|151081.8.peg.3442"/>
<keyword evidence="1 3" id="KW-0343">GTPase activation</keyword>
<protein>
    <recommendedName>
        <fullName evidence="3">Der GTPase-activating protein YihI</fullName>
    </recommendedName>
</protein>
<evidence type="ECO:0000256" key="2">
    <source>
        <dbReference type="ARBA" id="ARBA00022517"/>
    </source>
</evidence>
<dbReference type="HAMAP" id="MF_01058">
    <property type="entry name" value="GAP_YihI"/>
    <property type="match status" value="1"/>
</dbReference>
<dbReference type="OrthoDB" id="5677577at2"/>
<organism evidence="5 6">
    <name type="scientific">Pseudoalteromonas ruthenica</name>
    <dbReference type="NCBI Taxonomy" id="151081"/>
    <lineage>
        <taxon>Bacteria</taxon>
        <taxon>Pseudomonadati</taxon>
        <taxon>Pseudomonadota</taxon>
        <taxon>Gammaproteobacteria</taxon>
        <taxon>Alteromonadales</taxon>
        <taxon>Pseudoalteromonadaceae</taxon>
        <taxon>Pseudoalteromonas</taxon>
    </lineage>
</organism>
<dbReference type="Pfam" id="PF04220">
    <property type="entry name" value="YihI"/>
    <property type="match status" value="1"/>
</dbReference>
<comment type="subunit">
    <text evidence="3">Interacts with Der.</text>
</comment>
<feature type="region of interest" description="Disordered" evidence="4">
    <location>
        <begin position="1"/>
        <end position="112"/>
    </location>
</feature>
<keyword evidence="2 3" id="KW-0690">Ribosome biogenesis</keyword>
<proteinExistence type="inferred from homology"/>
<dbReference type="GO" id="GO:0005096">
    <property type="term" value="F:GTPase activator activity"/>
    <property type="evidence" value="ECO:0007669"/>
    <property type="project" value="UniProtKB-KW"/>
</dbReference>
<keyword evidence="6" id="KW-1185">Reference proteome</keyword>
<dbReference type="GO" id="GO:0042254">
    <property type="term" value="P:ribosome biogenesis"/>
    <property type="evidence" value="ECO:0007669"/>
    <property type="project" value="UniProtKB-KW"/>
</dbReference>
<reference evidence="5 6" key="1">
    <citation type="journal article" date="2015" name="BMC Genomics">
        <title>Genome mining reveals unlocked bioactive potential of marine Gram-negative bacteria.</title>
        <authorList>
            <person name="Machado H."/>
            <person name="Sonnenschein E.C."/>
            <person name="Melchiorsen J."/>
            <person name="Gram L."/>
        </authorList>
    </citation>
    <scope>NUCLEOTIDE SEQUENCE [LARGE SCALE GENOMIC DNA]</scope>
    <source>
        <strain evidence="5 6">S3137</strain>
    </source>
</reference>
<comment type="function">
    <text evidence="3">A GTPase-activating protein (GAP) that modifies Der/EngA GTPase function. May play a role in ribosome biogenesis.</text>
</comment>
<comment type="caution">
    <text evidence="5">The sequence shown here is derived from an EMBL/GenBank/DDBJ whole genome shotgun (WGS) entry which is preliminary data.</text>
</comment>
<evidence type="ECO:0000256" key="4">
    <source>
        <dbReference type="SAM" id="MobiDB-lite"/>
    </source>
</evidence>
<gene>
    <name evidence="3" type="primary">yihI</name>
    <name evidence="5" type="ORF">TW72_13855</name>
</gene>
<name>A0A0F4PUS2_9GAMM</name>
<dbReference type="Proteomes" id="UP000033664">
    <property type="component" value="Unassembled WGS sequence"/>
</dbReference>
<evidence type="ECO:0000256" key="1">
    <source>
        <dbReference type="ARBA" id="ARBA00022468"/>
    </source>
</evidence>
<dbReference type="GeneID" id="58229580"/>